<comment type="caution">
    <text evidence="2">The sequence shown here is derived from an EMBL/GenBank/DDBJ whole genome shotgun (WGS) entry which is preliminary data.</text>
</comment>
<feature type="compositionally biased region" description="Basic and acidic residues" evidence="1">
    <location>
        <begin position="320"/>
        <end position="332"/>
    </location>
</feature>
<evidence type="ECO:0000313" key="2">
    <source>
        <dbReference type="EMBL" id="RYR04789.1"/>
    </source>
</evidence>
<accession>A0A444YS90</accession>
<feature type="compositionally biased region" description="Basic and acidic residues" evidence="1">
    <location>
        <begin position="148"/>
        <end position="162"/>
    </location>
</feature>
<evidence type="ECO:0000256" key="1">
    <source>
        <dbReference type="SAM" id="MobiDB-lite"/>
    </source>
</evidence>
<feature type="compositionally biased region" description="Basic and acidic residues" evidence="1">
    <location>
        <begin position="296"/>
        <end position="309"/>
    </location>
</feature>
<dbReference type="PANTHER" id="PTHR34835">
    <property type="entry name" value="OS07G0283600 PROTEIN-RELATED"/>
    <property type="match status" value="1"/>
</dbReference>
<feature type="compositionally biased region" description="Polar residues" evidence="1">
    <location>
        <begin position="163"/>
        <end position="176"/>
    </location>
</feature>
<feature type="region of interest" description="Disordered" evidence="1">
    <location>
        <begin position="138"/>
        <end position="176"/>
    </location>
</feature>
<sequence length="472" mass="54189">MVVLKMFLNPTSQQTISPWHLPPILEVSNPRRFHWPYQILKWLRDAIRKFQDENRKTCGGCMFVLLVLYFQRLKHGPLRACQVPEPWIVEWTTNELDKKADHLNTNAIGGSRFFSSLCCPMLNTQGCIVNNAKKEIKKKKKQSSSKAINEKERCKKPLKDPDQSPSTQGKTTSQPSYKEANKVIYFLYDRSVARSRSEENSSARTLTSRHLLGARQNLIIGISKRRRCAWLITISCVIIMNPGLVRGENCLSAEADLEATPKKQLQEKLSRKQGCTVGSPELSDDEDNVPLARRIRLFEQQRPPHDVKQAEPAFKSKNKGPQEENTDHKDASPHTPPAAHVQLSDYDFDRLQPFPIHSIHPSLRNIKLGETKEKQIRTWIVNSSLNSDQDLASYEGRDYMVLQRKDFWTLKPPVDPTPELQGPKVLNDYGLCFAPLFNIIEYLLKFRTLNNRDVEFTANECDMKLAKTTCYD</sequence>
<gene>
    <name evidence="2" type="ORF">Ahy_B06g084564</name>
</gene>
<name>A0A444YS90_ARAHY</name>
<protein>
    <submittedName>
        <fullName evidence="2">Uncharacterized protein</fullName>
    </submittedName>
</protein>
<reference evidence="2 3" key="1">
    <citation type="submission" date="2019-01" db="EMBL/GenBank/DDBJ databases">
        <title>Sequencing of cultivated peanut Arachis hypogaea provides insights into genome evolution and oil improvement.</title>
        <authorList>
            <person name="Chen X."/>
        </authorList>
    </citation>
    <scope>NUCLEOTIDE SEQUENCE [LARGE SCALE GENOMIC DNA]</scope>
    <source>
        <strain evidence="3">cv. Fuhuasheng</strain>
        <tissue evidence="2">Leaves</tissue>
    </source>
</reference>
<dbReference type="Proteomes" id="UP000289738">
    <property type="component" value="Chromosome B06"/>
</dbReference>
<dbReference type="EMBL" id="SDMP01000016">
    <property type="protein sequence ID" value="RYR04789.1"/>
    <property type="molecule type" value="Genomic_DNA"/>
</dbReference>
<proteinExistence type="predicted"/>
<dbReference type="PANTHER" id="PTHR34835:SF82">
    <property type="entry name" value="OS01G0826651 PROTEIN"/>
    <property type="match status" value="1"/>
</dbReference>
<dbReference type="AlphaFoldDB" id="A0A444YS90"/>
<keyword evidence="3" id="KW-1185">Reference proteome</keyword>
<feature type="region of interest" description="Disordered" evidence="1">
    <location>
        <begin position="264"/>
        <end position="340"/>
    </location>
</feature>
<evidence type="ECO:0000313" key="3">
    <source>
        <dbReference type="Proteomes" id="UP000289738"/>
    </source>
</evidence>
<organism evidence="2 3">
    <name type="scientific">Arachis hypogaea</name>
    <name type="common">Peanut</name>
    <dbReference type="NCBI Taxonomy" id="3818"/>
    <lineage>
        <taxon>Eukaryota</taxon>
        <taxon>Viridiplantae</taxon>
        <taxon>Streptophyta</taxon>
        <taxon>Embryophyta</taxon>
        <taxon>Tracheophyta</taxon>
        <taxon>Spermatophyta</taxon>
        <taxon>Magnoliopsida</taxon>
        <taxon>eudicotyledons</taxon>
        <taxon>Gunneridae</taxon>
        <taxon>Pentapetalae</taxon>
        <taxon>rosids</taxon>
        <taxon>fabids</taxon>
        <taxon>Fabales</taxon>
        <taxon>Fabaceae</taxon>
        <taxon>Papilionoideae</taxon>
        <taxon>50 kb inversion clade</taxon>
        <taxon>dalbergioids sensu lato</taxon>
        <taxon>Dalbergieae</taxon>
        <taxon>Pterocarpus clade</taxon>
        <taxon>Arachis</taxon>
    </lineage>
</organism>